<dbReference type="RefSeq" id="WP_191202071.1">
    <property type="nucleotide sequence ID" value="NZ_JACXZA010000001.1"/>
</dbReference>
<dbReference type="Proteomes" id="UP000609346">
    <property type="component" value="Unassembled WGS sequence"/>
</dbReference>
<sequence length="52" mass="5819">MTSLRTNGEHKHGALLLADELVQLSLAASRVTGVNRYERFFDHRPVLTNGLL</sequence>
<keyword evidence="2" id="KW-1185">Reference proteome</keyword>
<comment type="caution">
    <text evidence="1">The sequence shown here is derived from an EMBL/GenBank/DDBJ whole genome shotgun (WGS) entry which is preliminary data.</text>
</comment>
<evidence type="ECO:0000313" key="2">
    <source>
        <dbReference type="Proteomes" id="UP000609346"/>
    </source>
</evidence>
<accession>A0ABR8MPF7</accession>
<name>A0ABR8MPF7_9BACL</name>
<dbReference type="EMBL" id="JACXZA010000001">
    <property type="protein sequence ID" value="MBD3917808.1"/>
    <property type="molecule type" value="Genomic_DNA"/>
</dbReference>
<proteinExistence type="predicted"/>
<evidence type="ECO:0000313" key="1">
    <source>
        <dbReference type="EMBL" id="MBD3917808.1"/>
    </source>
</evidence>
<gene>
    <name evidence="1" type="ORF">H8B09_03515</name>
</gene>
<protein>
    <submittedName>
        <fullName evidence="1">Uncharacterized protein</fullName>
    </submittedName>
</protein>
<organism evidence="1 2">
    <name type="scientific">Paenibacillus terricola</name>
    <dbReference type="NCBI Taxonomy" id="2763503"/>
    <lineage>
        <taxon>Bacteria</taxon>
        <taxon>Bacillati</taxon>
        <taxon>Bacillota</taxon>
        <taxon>Bacilli</taxon>
        <taxon>Bacillales</taxon>
        <taxon>Paenibacillaceae</taxon>
        <taxon>Paenibacillus</taxon>
    </lineage>
</organism>
<reference evidence="1 2" key="1">
    <citation type="submission" date="2020-09" db="EMBL/GenBank/DDBJ databases">
        <title>Paenibacillus sp. strain PR3 16S rRNA gene Genome sequencing and assembly.</title>
        <authorList>
            <person name="Kim J."/>
        </authorList>
    </citation>
    <scope>NUCLEOTIDE SEQUENCE [LARGE SCALE GENOMIC DNA]</scope>
    <source>
        <strain evidence="1 2">PR3</strain>
    </source>
</reference>